<dbReference type="InterPro" id="IPR004211">
    <property type="entry name" value="Endonuclease_7"/>
</dbReference>
<sequence>MPFVADFEVDSLTDSYAAIVRKVLDEGDEVSPRGLRTRELRGVTILIHDPSRVVPIGTGRKLRLEIGAAESVQLIAGLSDAAQLISITKNFTQFVESDRLRGAYGPRTYEQFPRLIELLGRDPDTRQACALIWRPWDNRLPSKDIPCTLQFQFFIRNGRLDMIATMRSNDVFWGLPYDAWMFTNLQHAVAYALAVDVGWYLHQTGSLHAYVDRDLDALNALHEPSRAEDLPPMFVVPRRLQVDSGDRAEQRWARVVRWARTAAGVPGRKGSMSTNLPASARWYQDQLQPHHSDGLLCNTCRYVLPRTDEHYWQGHQTASSHRCRRCSILIKYDLGPDDYQLLLLSQNGLCGICQRDDRRLVIDHDHRTGEVRGLLCRGCNVSLGMLDDGAFLQAAQTYLQATQTAEIKQGGER</sequence>
<accession>A0A0F9UL58</accession>
<dbReference type="GO" id="GO:0004799">
    <property type="term" value="F:thymidylate synthase activity"/>
    <property type="evidence" value="ECO:0007669"/>
    <property type="project" value="TreeGrafter"/>
</dbReference>
<keyword evidence="2" id="KW-0808">Transferase</keyword>
<dbReference type="SUPFAM" id="SSF55831">
    <property type="entry name" value="Thymidylate synthase/dCMP hydroxymethylase"/>
    <property type="match status" value="1"/>
</dbReference>
<dbReference type="InterPro" id="IPR038563">
    <property type="entry name" value="Endonuclease_7_sf"/>
</dbReference>
<dbReference type="Gene3D" id="3.30.572.10">
    <property type="entry name" value="Thymidylate synthase/dCMP hydroxymethylase domain"/>
    <property type="match status" value="1"/>
</dbReference>
<dbReference type="InterPro" id="IPR044925">
    <property type="entry name" value="His-Me_finger_sf"/>
</dbReference>
<proteinExistence type="predicted"/>
<dbReference type="InterPro" id="IPR045097">
    <property type="entry name" value="Thymidate_synth/dCMP_Mease"/>
</dbReference>
<feature type="domain" description="Thymidylate synthase/dCMP hydroxymethylase" evidence="3">
    <location>
        <begin position="15"/>
        <end position="214"/>
    </location>
</feature>
<dbReference type="PANTHER" id="PTHR11548">
    <property type="entry name" value="THYMIDYLATE SYNTHASE 1"/>
    <property type="match status" value="1"/>
</dbReference>
<dbReference type="AlphaFoldDB" id="A0A0F9UL58"/>
<gene>
    <name evidence="4" type="ORF">LCGC14_0252540</name>
</gene>
<evidence type="ECO:0000256" key="1">
    <source>
        <dbReference type="ARBA" id="ARBA00022603"/>
    </source>
</evidence>
<protein>
    <recommendedName>
        <fullName evidence="3">Thymidylate synthase/dCMP hydroxymethylase domain-containing protein</fullName>
    </recommendedName>
</protein>
<dbReference type="Pfam" id="PF02945">
    <property type="entry name" value="Endonuclease_7"/>
    <property type="match status" value="1"/>
</dbReference>
<comment type="caution">
    <text evidence="4">The sequence shown here is derived from an EMBL/GenBank/DDBJ whole genome shotgun (WGS) entry which is preliminary data.</text>
</comment>
<keyword evidence="1" id="KW-0489">Methyltransferase</keyword>
<dbReference type="Pfam" id="PF00303">
    <property type="entry name" value="Thymidylat_synt"/>
    <property type="match status" value="1"/>
</dbReference>
<reference evidence="4" key="1">
    <citation type="journal article" date="2015" name="Nature">
        <title>Complex archaea that bridge the gap between prokaryotes and eukaryotes.</title>
        <authorList>
            <person name="Spang A."/>
            <person name="Saw J.H."/>
            <person name="Jorgensen S.L."/>
            <person name="Zaremba-Niedzwiedzka K."/>
            <person name="Martijn J."/>
            <person name="Lind A.E."/>
            <person name="van Eijk R."/>
            <person name="Schleper C."/>
            <person name="Guy L."/>
            <person name="Ettema T.J."/>
        </authorList>
    </citation>
    <scope>NUCLEOTIDE SEQUENCE</scope>
</reference>
<evidence type="ECO:0000313" key="4">
    <source>
        <dbReference type="EMBL" id="KKN88182.1"/>
    </source>
</evidence>
<dbReference type="PANTHER" id="PTHR11548:SF9">
    <property type="entry name" value="THYMIDYLATE SYNTHASE"/>
    <property type="match status" value="1"/>
</dbReference>
<evidence type="ECO:0000256" key="2">
    <source>
        <dbReference type="ARBA" id="ARBA00022679"/>
    </source>
</evidence>
<evidence type="ECO:0000259" key="3">
    <source>
        <dbReference type="Pfam" id="PF00303"/>
    </source>
</evidence>
<dbReference type="GO" id="GO:0005829">
    <property type="term" value="C:cytosol"/>
    <property type="evidence" value="ECO:0007669"/>
    <property type="project" value="TreeGrafter"/>
</dbReference>
<dbReference type="InterPro" id="IPR023451">
    <property type="entry name" value="Thymidate_synth/dCMP_Mease_dom"/>
</dbReference>
<dbReference type="Gene3D" id="3.40.1800.10">
    <property type="entry name" value="His-Me finger endonucleases"/>
    <property type="match status" value="1"/>
</dbReference>
<organism evidence="4">
    <name type="scientific">marine sediment metagenome</name>
    <dbReference type="NCBI Taxonomy" id="412755"/>
    <lineage>
        <taxon>unclassified sequences</taxon>
        <taxon>metagenomes</taxon>
        <taxon>ecological metagenomes</taxon>
    </lineage>
</organism>
<name>A0A0F9UL58_9ZZZZ</name>
<dbReference type="GO" id="GO:0006231">
    <property type="term" value="P:dTMP biosynthetic process"/>
    <property type="evidence" value="ECO:0007669"/>
    <property type="project" value="TreeGrafter"/>
</dbReference>
<dbReference type="GO" id="GO:0032259">
    <property type="term" value="P:methylation"/>
    <property type="evidence" value="ECO:0007669"/>
    <property type="project" value="UniProtKB-KW"/>
</dbReference>
<dbReference type="SUPFAM" id="SSF54060">
    <property type="entry name" value="His-Me finger endonucleases"/>
    <property type="match status" value="1"/>
</dbReference>
<dbReference type="InterPro" id="IPR036926">
    <property type="entry name" value="Thymidate_synth/dCMP_Mease_sf"/>
</dbReference>
<dbReference type="EMBL" id="LAZR01000131">
    <property type="protein sequence ID" value="KKN88182.1"/>
    <property type="molecule type" value="Genomic_DNA"/>
</dbReference>